<organism evidence="2 3">
    <name type="scientific">Luteococcus japonicus</name>
    <dbReference type="NCBI Taxonomy" id="33984"/>
    <lineage>
        <taxon>Bacteria</taxon>
        <taxon>Bacillati</taxon>
        <taxon>Actinomycetota</taxon>
        <taxon>Actinomycetes</taxon>
        <taxon>Propionibacteriales</taxon>
        <taxon>Propionibacteriaceae</taxon>
        <taxon>Luteococcus</taxon>
    </lineage>
</organism>
<comment type="caution">
    <text evidence="2">The sequence shown here is derived from an EMBL/GenBank/DDBJ whole genome shotgun (WGS) entry which is preliminary data.</text>
</comment>
<keyword evidence="1" id="KW-0812">Transmembrane</keyword>
<evidence type="ECO:0000313" key="3">
    <source>
        <dbReference type="Proteomes" id="UP000275749"/>
    </source>
</evidence>
<proteinExistence type="predicted"/>
<gene>
    <name evidence="2" type="ORF">EDD41_2370</name>
</gene>
<feature type="transmembrane region" description="Helical" evidence="1">
    <location>
        <begin position="175"/>
        <end position="195"/>
    </location>
</feature>
<reference evidence="2 3" key="1">
    <citation type="submission" date="2018-11" db="EMBL/GenBank/DDBJ databases">
        <title>Sequencing the genomes of 1000 actinobacteria strains.</title>
        <authorList>
            <person name="Klenk H.-P."/>
        </authorList>
    </citation>
    <scope>NUCLEOTIDE SEQUENCE [LARGE SCALE GENOMIC DNA]</scope>
    <source>
        <strain evidence="2 3">DSM 10546</strain>
    </source>
</reference>
<name>A0A3N1ZWD7_9ACTN</name>
<dbReference type="RefSeq" id="WP_170165354.1">
    <property type="nucleotide sequence ID" value="NZ_RKHG01000001.1"/>
</dbReference>
<dbReference type="EMBL" id="RKHG01000001">
    <property type="protein sequence ID" value="ROR55116.1"/>
    <property type="molecule type" value="Genomic_DNA"/>
</dbReference>
<evidence type="ECO:0000313" key="2">
    <source>
        <dbReference type="EMBL" id="ROR55116.1"/>
    </source>
</evidence>
<sequence length="259" mass="27818">MNSAEILTANTQLWRRVQSDELPPRFWLMGVLVPLLFRSLVYVLLGRMIGGADGLTWTYVGVVFLAVTGSTISHTSDIPIYDVWMRTYPAVSRAYAPVVLQYLSRSVVLMGRALVEAIVVGVAIGLVTSNTSLMLPVLERAWILLPAIVSCTVFGLAIIAPAIGNGSQDLIHNTAGTLLVLTSGALLTPGLAPWLHTLGHVLPLTHAIAAMRASLDGRSPWPGTGRELLVAAGWLLVATLAYWLVDRRTKTTGRGAMQG</sequence>
<accession>A0A3N1ZWD7</accession>
<dbReference type="Proteomes" id="UP000275749">
    <property type="component" value="Unassembled WGS sequence"/>
</dbReference>
<dbReference type="AlphaFoldDB" id="A0A3N1ZWD7"/>
<protein>
    <submittedName>
        <fullName evidence="2">ABC-type multidrug transport system permease subunit</fullName>
    </submittedName>
</protein>
<feature type="transmembrane region" description="Helical" evidence="1">
    <location>
        <begin position="113"/>
        <end position="135"/>
    </location>
</feature>
<keyword evidence="1" id="KW-0472">Membrane</keyword>
<evidence type="ECO:0000256" key="1">
    <source>
        <dbReference type="SAM" id="Phobius"/>
    </source>
</evidence>
<feature type="transmembrane region" description="Helical" evidence="1">
    <location>
        <begin position="141"/>
        <end position="163"/>
    </location>
</feature>
<keyword evidence="1" id="KW-1133">Transmembrane helix</keyword>
<feature type="transmembrane region" description="Helical" evidence="1">
    <location>
        <begin position="26"/>
        <end position="45"/>
    </location>
</feature>
<feature type="transmembrane region" description="Helical" evidence="1">
    <location>
        <begin position="228"/>
        <end position="245"/>
    </location>
</feature>